<dbReference type="EMBL" id="VCHE01000126">
    <property type="protein sequence ID" value="KAB2570690.1"/>
    <property type="molecule type" value="Genomic_DNA"/>
</dbReference>
<name>A0A5N5CZ88_9PEZI</name>
<keyword evidence="1" id="KW-0812">Transmembrane</keyword>
<organism evidence="2 3">
    <name type="scientific">Lasiodiplodia theobromae</name>
    <dbReference type="NCBI Taxonomy" id="45133"/>
    <lineage>
        <taxon>Eukaryota</taxon>
        <taxon>Fungi</taxon>
        <taxon>Dikarya</taxon>
        <taxon>Ascomycota</taxon>
        <taxon>Pezizomycotina</taxon>
        <taxon>Dothideomycetes</taxon>
        <taxon>Dothideomycetes incertae sedis</taxon>
        <taxon>Botryosphaeriales</taxon>
        <taxon>Botryosphaeriaceae</taxon>
        <taxon>Lasiodiplodia</taxon>
    </lineage>
</organism>
<feature type="transmembrane region" description="Helical" evidence="1">
    <location>
        <begin position="243"/>
        <end position="270"/>
    </location>
</feature>
<keyword evidence="1" id="KW-0472">Membrane</keyword>
<evidence type="ECO:0008006" key="4">
    <source>
        <dbReference type="Google" id="ProtNLM"/>
    </source>
</evidence>
<keyword evidence="1" id="KW-1133">Transmembrane helix</keyword>
<evidence type="ECO:0000313" key="3">
    <source>
        <dbReference type="Proteomes" id="UP000325902"/>
    </source>
</evidence>
<evidence type="ECO:0000313" key="2">
    <source>
        <dbReference type="EMBL" id="KAB2570690.1"/>
    </source>
</evidence>
<dbReference type="Proteomes" id="UP000325902">
    <property type="component" value="Unassembled WGS sequence"/>
</dbReference>
<dbReference type="AlphaFoldDB" id="A0A5N5CZ88"/>
<comment type="caution">
    <text evidence="2">The sequence shown here is derived from an EMBL/GenBank/DDBJ whole genome shotgun (WGS) entry which is preliminary data.</text>
</comment>
<accession>A0A5N5CZ88</accession>
<protein>
    <recommendedName>
        <fullName evidence="4">Heterokaryon incompatibility domain-containing protein</fullName>
    </recommendedName>
</protein>
<sequence length="424" mass="48501">MIRWLQEWGTRLWTLPEILLCSPEYRVKIFAVGAPSKPKQLAKRNFASYAWRDAKLVRQLVDHYESSIILTPLELVSIALECLANRQTDQFNEGDMAYALMGLLRRRPAINKCDTSFEAFARLSLANDSDGLLERLLCMQPVRNTAPWYEIKDAWGAHLWDIEPRCQIAGIVDDQVVTLDGVYGATIAWDRMETVAFLKRETTIRMACKQFSSNTPWYLVAWLFLNLYSAPSSEGKLEWLGKVLACINAFITGGAISTLLAMPIMLLYIYSGKFWSTQAHFVGIQGRADLGMAERYLFGFNHGRLRWSTNGSILSRHRLKKGECLPVPPDVTEDHASSRPGETLFTLIDTYSMTATCFYAERPPVAVMICGQEGGMQRAVLCSYDWRRQTFTRETVLRMKTLVLDRMFRVDRFRFALRRTTPVK</sequence>
<proteinExistence type="predicted"/>
<keyword evidence="3" id="KW-1185">Reference proteome</keyword>
<reference evidence="2 3" key="1">
    <citation type="journal article" date="2019" name="Sci. Rep.">
        <title>A multi-omics analysis of the grapevine pathogen Lasiodiplodia theobromae reveals that temperature affects the expression of virulence- and pathogenicity-related genes.</title>
        <authorList>
            <person name="Felix C."/>
            <person name="Meneses R."/>
            <person name="Goncalves M.F.M."/>
            <person name="Tilleman L."/>
            <person name="Duarte A.S."/>
            <person name="Jorrin-Novo J.V."/>
            <person name="Van de Peer Y."/>
            <person name="Deforce D."/>
            <person name="Van Nieuwerburgh F."/>
            <person name="Esteves A.C."/>
            <person name="Alves A."/>
        </authorList>
    </citation>
    <scope>NUCLEOTIDE SEQUENCE [LARGE SCALE GENOMIC DNA]</scope>
    <source>
        <strain evidence="2 3">LA-SOL3</strain>
    </source>
</reference>
<dbReference type="OrthoDB" id="2624308at2759"/>
<gene>
    <name evidence="2" type="ORF">DBV05_g10655</name>
</gene>
<evidence type="ECO:0000256" key="1">
    <source>
        <dbReference type="SAM" id="Phobius"/>
    </source>
</evidence>